<evidence type="ECO:0000256" key="3">
    <source>
        <dbReference type="ARBA" id="ARBA00023143"/>
    </source>
</evidence>
<comment type="subcellular location">
    <subcellularLocation>
        <location evidence="1 4">Bacterial flagellum basal body</location>
    </subcellularLocation>
</comment>
<evidence type="ECO:0000259" key="5">
    <source>
        <dbReference type="Pfam" id="PF00460"/>
    </source>
</evidence>
<dbReference type="PANTHER" id="PTHR30435:SF18">
    <property type="entry name" value="FLAGELLAR BASAL-BODY ROD PROTEIN FLGF"/>
    <property type="match status" value="1"/>
</dbReference>
<dbReference type="InterPro" id="IPR001444">
    <property type="entry name" value="Flag_bb_rod_N"/>
</dbReference>
<proteinExistence type="inferred from homology"/>
<dbReference type="PANTHER" id="PTHR30435">
    <property type="entry name" value="FLAGELLAR PROTEIN"/>
    <property type="match status" value="1"/>
</dbReference>
<feature type="domain" description="Flagellar hook protein FlgE/F/G-like D1" evidence="6">
    <location>
        <begin position="92"/>
        <end position="156"/>
    </location>
</feature>
<comment type="similarity">
    <text evidence="2 4">Belongs to the flagella basal body rod proteins family.</text>
</comment>
<keyword evidence="7" id="KW-0282">Flagellum</keyword>
<reference evidence="7" key="1">
    <citation type="journal article" date="2014" name="Int. J. Syst. Evol. Microbiol.">
        <title>Complete genome sequence of Corynebacterium casei LMG S-19264T (=DSM 44701T), isolated from a smear-ripened cheese.</title>
        <authorList>
            <consortium name="US DOE Joint Genome Institute (JGI-PGF)"/>
            <person name="Walter F."/>
            <person name="Albersmeier A."/>
            <person name="Kalinowski J."/>
            <person name="Ruckert C."/>
        </authorList>
    </citation>
    <scope>NUCLEOTIDE SEQUENCE</scope>
    <source>
        <strain evidence="7">CGMCC 1.12997</strain>
    </source>
</reference>
<dbReference type="Proteomes" id="UP000647241">
    <property type="component" value="Unassembled WGS sequence"/>
</dbReference>
<evidence type="ECO:0000256" key="1">
    <source>
        <dbReference type="ARBA" id="ARBA00004117"/>
    </source>
</evidence>
<dbReference type="EMBL" id="BMGT01000002">
    <property type="protein sequence ID" value="GGG73883.1"/>
    <property type="molecule type" value="Genomic_DNA"/>
</dbReference>
<protein>
    <recommendedName>
        <fullName evidence="4">Flagellar basal-body rod protein FlgF</fullName>
    </recommendedName>
</protein>
<dbReference type="AlphaFoldDB" id="A0A917HBG1"/>
<dbReference type="Pfam" id="PF22692">
    <property type="entry name" value="LlgE_F_G_D1"/>
    <property type="match status" value="1"/>
</dbReference>
<keyword evidence="3 4" id="KW-0975">Bacterial flagellum</keyword>
<name>A0A917HBG1_9BACT</name>
<keyword evidence="7" id="KW-0969">Cilium</keyword>
<evidence type="ECO:0000313" key="7">
    <source>
        <dbReference type="EMBL" id="GGG73883.1"/>
    </source>
</evidence>
<reference evidence="7" key="2">
    <citation type="submission" date="2020-09" db="EMBL/GenBank/DDBJ databases">
        <authorList>
            <person name="Sun Q."/>
            <person name="Zhou Y."/>
        </authorList>
    </citation>
    <scope>NUCLEOTIDE SEQUENCE</scope>
    <source>
        <strain evidence="7">CGMCC 1.12997</strain>
    </source>
</reference>
<dbReference type="InterPro" id="IPR037925">
    <property type="entry name" value="FlgE/F/G-like"/>
</dbReference>
<dbReference type="Pfam" id="PF00460">
    <property type="entry name" value="Flg_bb_rod"/>
    <property type="match status" value="1"/>
</dbReference>
<comment type="caution">
    <text evidence="7">The sequence shown here is derived from an EMBL/GenBank/DDBJ whole genome shotgun (WGS) entry which is preliminary data.</text>
</comment>
<gene>
    <name evidence="7" type="primary">flgG</name>
    <name evidence="7" type="ORF">GCM10011585_15570</name>
</gene>
<keyword evidence="7" id="KW-0966">Cell projection</keyword>
<accession>A0A917HBG1</accession>
<evidence type="ECO:0000256" key="4">
    <source>
        <dbReference type="RuleBase" id="RU362116"/>
    </source>
</evidence>
<dbReference type="NCBIfam" id="TIGR03506">
    <property type="entry name" value="FlgEFG_subfam"/>
    <property type="match status" value="1"/>
</dbReference>
<dbReference type="InterPro" id="IPR020013">
    <property type="entry name" value="Flagellar_FlgE/F/G"/>
</dbReference>
<evidence type="ECO:0000259" key="6">
    <source>
        <dbReference type="Pfam" id="PF22692"/>
    </source>
</evidence>
<evidence type="ECO:0000313" key="8">
    <source>
        <dbReference type="Proteomes" id="UP000647241"/>
    </source>
</evidence>
<evidence type="ECO:0000256" key="2">
    <source>
        <dbReference type="ARBA" id="ARBA00009677"/>
    </source>
</evidence>
<organism evidence="7 8">
    <name type="scientific">Edaphobacter dinghuensis</name>
    <dbReference type="NCBI Taxonomy" id="1560005"/>
    <lineage>
        <taxon>Bacteria</taxon>
        <taxon>Pseudomonadati</taxon>
        <taxon>Acidobacteriota</taxon>
        <taxon>Terriglobia</taxon>
        <taxon>Terriglobales</taxon>
        <taxon>Acidobacteriaceae</taxon>
        <taxon>Edaphobacter</taxon>
    </lineage>
</organism>
<dbReference type="SUPFAM" id="SSF117143">
    <property type="entry name" value="Flagellar hook protein flgE"/>
    <property type="match status" value="1"/>
</dbReference>
<comment type="subunit">
    <text evidence="4">The basal body constitutes a major portion of the flagellar organelle and consists of five rings (E,L,P,S, and M) mounted on a central rod. The rod consists of about 26 subunits of FlgG in the distal portion, and FlgB, FlgC and FlgF are thought to build up the proximal portion of the rod with about 6 subunits each.</text>
</comment>
<keyword evidence="8" id="KW-1185">Reference proteome</keyword>
<dbReference type="GO" id="GO:0030694">
    <property type="term" value="C:bacterial-type flagellum basal body, rod"/>
    <property type="evidence" value="ECO:0007669"/>
    <property type="project" value="UniProtKB-UniRule"/>
</dbReference>
<dbReference type="GO" id="GO:0071978">
    <property type="term" value="P:bacterial-type flagellum-dependent swarming motility"/>
    <property type="evidence" value="ECO:0007669"/>
    <property type="project" value="TreeGrafter"/>
</dbReference>
<dbReference type="InterPro" id="IPR053967">
    <property type="entry name" value="LlgE_F_G-like_D1"/>
</dbReference>
<sequence length="252" mass="25976">MDSGLYAAYTGLLARTQALDTAANNLANAGTTGFRAQRDYFSGVLTGGMDQESSAGASQVGQSVNDFGVLGGNLLDMGQGELTATGDPLDFALQGQGFFAIQTANGIRYTRDGSFRRSAAGLLETSAGEPVLDVNQQSITIPSGAVHVGPDGSISVTTQNGNAIVGQVGVFDFSDRSVLEAEGTNRFSAGGVKPVAGAATLVQGSVEGSNEDAIHGTMQLVLVQRQAEMMQKALSVFDTSFDKVAAEDLPRV</sequence>
<feature type="domain" description="Flagellar basal body rod protein N-terminal" evidence="5">
    <location>
        <begin position="5"/>
        <end position="35"/>
    </location>
</feature>
<dbReference type="RefSeq" id="WP_188554360.1">
    <property type="nucleotide sequence ID" value="NZ_JAGSYJ010000002.1"/>
</dbReference>